<dbReference type="Gene3D" id="1.10.1040.10">
    <property type="entry name" value="N-(1-d-carboxylethyl)-l-norvaline Dehydrogenase, domain 2"/>
    <property type="match status" value="1"/>
</dbReference>
<dbReference type="InterPro" id="IPR013328">
    <property type="entry name" value="6PGD_dom2"/>
</dbReference>
<dbReference type="InterPro" id="IPR036291">
    <property type="entry name" value="NAD(P)-bd_dom_sf"/>
</dbReference>
<dbReference type="Proteomes" id="UP000263098">
    <property type="component" value="Unassembled WGS sequence"/>
</dbReference>
<dbReference type="AlphaFoldDB" id="A0A3D2SAI6"/>
<gene>
    <name evidence="3" type="ORF">DHW31_00560</name>
</gene>
<dbReference type="PANTHER" id="PTHR43750:SF3">
    <property type="entry name" value="UDP-GLUCOSE 6-DEHYDROGENASE TUAD"/>
    <property type="match status" value="1"/>
</dbReference>
<accession>A0A3D2SAI6</accession>
<organism evidence="3 4">
    <name type="scientific">Bacteroides graminisolvens</name>
    <dbReference type="NCBI Taxonomy" id="477666"/>
    <lineage>
        <taxon>Bacteria</taxon>
        <taxon>Pseudomonadati</taxon>
        <taxon>Bacteroidota</taxon>
        <taxon>Bacteroidia</taxon>
        <taxon>Bacteroidales</taxon>
        <taxon>Bacteroidaceae</taxon>
        <taxon>Bacteroides</taxon>
    </lineage>
</organism>
<name>A0A3D2SAI6_9BACE</name>
<proteinExistence type="predicted"/>
<protein>
    <recommendedName>
        <fullName evidence="1">UDP-glucose 6-dehydrogenase</fullName>
    </recommendedName>
</protein>
<dbReference type="InterPro" id="IPR008927">
    <property type="entry name" value="6-PGluconate_DH-like_C_sf"/>
</dbReference>
<dbReference type="GO" id="GO:0051287">
    <property type="term" value="F:NAD binding"/>
    <property type="evidence" value="ECO:0007669"/>
    <property type="project" value="InterPro"/>
</dbReference>
<reference evidence="3 4" key="1">
    <citation type="journal article" date="2018" name="Nat. Biotechnol.">
        <title>A standardized bacterial taxonomy based on genome phylogeny substantially revises the tree of life.</title>
        <authorList>
            <person name="Parks D.H."/>
            <person name="Chuvochina M."/>
            <person name="Waite D.W."/>
            <person name="Rinke C."/>
            <person name="Skarshewski A."/>
            <person name="Chaumeil P.A."/>
            <person name="Hugenholtz P."/>
        </authorList>
    </citation>
    <scope>NUCLEOTIDE SEQUENCE [LARGE SCALE GENOMIC DNA]</scope>
    <source>
        <strain evidence="3">UBA9667</strain>
    </source>
</reference>
<evidence type="ECO:0000256" key="1">
    <source>
        <dbReference type="ARBA" id="ARBA00015132"/>
    </source>
</evidence>
<dbReference type="InterPro" id="IPR014026">
    <property type="entry name" value="UDP-Glc/GDP-Man_DH_dimer"/>
</dbReference>
<dbReference type="PANTHER" id="PTHR43750">
    <property type="entry name" value="UDP-GLUCOSE 6-DEHYDROGENASE TUAD"/>
    <property type="match status" value="1"/>
</dbReference>
<sequence length="251" mass="28323">MINVGIIGCGFVGGALKDWLEHNNPECKLFISDPPKGYNDDLSNIDIAFLQIHVPTEDDGTQDLTLMKELITNLPNVPVFVRTTILPGTSEMLSKETGHQVCYMPEFLTERTFIEDFRKQTMVFTGAQELLTKIFVGKKYTVMTPLEAELTKYMHNVFGAYKVTYFNACREYCEQMGADWRKVHTGILLSGYINDTHTYVPGPDGKFGYGGKCFPKDVNAFAKMTEGTPLGTLLEHLHELNVHFRGVEEHI</sequence>
<dbReference type="EMBL" id="DPVG01000015">
    <property type="protein sequence ID" value="HCK23272.1"/>
    <property type="molecule type" value="Genomic_DNA"/>
</dbReference>
<dbReference type="SUPFAM" id="SSF51735">
    <property type="entry name" value="NAD(P)-binding Rossmann-fold domains"/>
    <property type="match status" value="1"/>
</dbReference>
<evidence type="ECO:0000259" key="2">
    <source>
        <dbReference type="Pfam" id="PF00984"/>
    </source>
</evidence>
<dbReference type="GO" id="GO:0016616">
    <property type="term" value="F:oxidoreductase activity, acting on the CH-OH group of donors, NAD or NADP as acceptor"/>
    <property type="evidence" value="ECO:0007669"/>
    <property type="project" value="InterPro"/>
</dbReference>
<comment type="caution">
    <text evidence="3">The sequence shown here is derived from an EMBL/GenBank/DDBJ whole genome shotgun (WGS) entry which is preliminary data.</text>
</comment>
<dbReference type="Pfam" id="PF00984">
    <property type="entry name" value="UDPG_MGDP_dh"/>
    <property type="match status" value="1"/>
</dbReference>
<evidence type="ECO:0000313" key="4">
    <source>
        <dbReference type="Proteomes" id="UP000263098"/>
    </source>
</evidence>
<dbReference type="SUPFAM" id="SSF48179">
    <property type="entry name" value="6-phosphogluconate dehydrogenase C-terminal domain-like"/>
    <property type="match status" value="1"/>
</dbReference>
<dbReference type="Gene3D" id="3.40.50.720">
    <property type="entry name" value="NAD(P)-binding Rossmann-like Domain"/>
    <property type="match status" value="1"/>
</dbReference>
<feature type="domain" description="UDP-glucose/GDP-mannose dehydrogenase dimerisation" evidence="2">
    <location>
        <begin position="147"/>
        <end position="228"/>
    </location>
</feature>
<evidence type="ECO:0000313" key="3">
    <source>
        <dbReference type="EMBL" id="HCK23272.1"/>
    </source>
</evidence>